<accession>A0A2N3HHE5</accession>
<organism evidence="1 2">
    <name type="scientific">Confluentibacter flavum</name>
    <dbReference type="NCBI Taxonomy" id="1909700"/>
    <lineage>
        <taxon>Bacteria</taxon>
        <taxon>Pseudomonadati</taxon>
        <taxon>Bacteroidota</taxon>
        <taxon>Flavobacteriia</taxon>
        <taxon>Flavobacteriales</taxon>
        <taxon>Flavobacteriaceae</taxon>
        <taxon>Confluentibacter</taxon>
    </lineage>
</organism>
<dbReference type="Proteomes" id="UP000233435">
    <property type="component" value="Unassembled WGS sequence"/>
</dbReference>
<dbReference type="SUPFAM" id="SSF54427">
    <property type="entry name" value="NTF2-like"/>
    <property type="match status" value="1"/>
</dbReference>
<dbReference type="RefSeq" id="WP_106660615.1">
    <property type="nucleotide sequence ID" value="NZ_PJEO01000051.1"/>
</dbReference>
<gene>
    <name evidence="1" type="ORF">CSW08_14330</name>
</gene>
<comment type="caution">
    <text evidence="1">The sequence shown here is derived from an EMBL/GenBank/DDBJ whole genome shotgun (WGS) entry which is preliminary data.</text>
</comment>
<protein>
    <submittedName>
        <fullName evidence="1">Nuclear transport factor 2 family protein</fullName>
    </submittedName>
</protein>
<dbReference type="AlphaFoldDB" id="A0A2N3HHE5"/>
<dbReference type="OrthoDB" id="824753at2"/>
<dbReference type="Gene3D" id="3.10.450.50">
    <property type="match status" value="1"/>
</dbReference>
<reference evidence="1 2" key="1">
    <citation type="submission" date="2017-12" db="EMBL/GenBank/DDBJ databases">
        <title>Confluentibacter flavum sp. nov., isolated from the saline lake.</title>
        <authorList>
            <person name="Yu L."/>
        </authorList>
    </citation>
    <scope>NUCLEOTIDE SEQUENCE [LARGE SCALE GENOMIC DNA]</scope>
    <source>
        <strain evidence="1 2">3B</strain>
    </source>
</reference>
<evidence type="ECO:0000313" key="2">
    <source>
        <dbReference type="Proteomes" id="UP000233435"/>
    </source>
</evidence>
<dbReference type="EMBL" id="PJEO01000051">
    <property type="protein sequence ID" value="PKQ44334.1"/>
    <property type="molecule type" value="Genomic_DNA"/>
</dbReference>
<evidence type="ECO:0000313" key="1">
    <source>
        <dbReference type="EMBL" id="PKQ44334.1"/>
    </source>
</evidence>
<proteinExistence type="predicted"/>
<dbReference type="InterPro" id="IPR032710">
    <property type="entry name" value="NTF2-like_dom_sf"/>
</dbReference>
<keyword evidence="2" id="KW-1185">Reference proteome</keyword>
<sequence length="171" mass="19799">MKKLLMVGLAVVLLTSCNKQEKRYTQNSPEIDTYKKVMDDYKTLNWEDYPTHYADTAKIANNVVEEKALTVSQAIEKSKEDAAMFSWVVEKEEYEMVMTDEEETWVNFWGIWKGTMKSTNKEYVIPFHSTARFVDGKIVEEFGYWDNSEIVSDLLQMEQESASATSNSISE</sequence>
<name>A0A2N3HHE5_9FLAO</name>
<dbReference type="PROSITE" id="PS51257">
    <property type="entry name" value="PROKAR_LIPOPROTEIN"/>
    <property type="match status" value="1"/>
</dbReference>